<dbReference type="AlphaFoldDB" id="A0A0H5REX5"/>
<proteinExistence type="predicted"/>
<feature type="non-terminal residue" evidence="2">
    <location>
        <position position="1"/>
    </location>
</feature>
<organism evidence="2">
    <name type="scientific">Spongospora subterranea</name>
    <dbReference type="NCBI Taxonomy" id="70186"/>
    <lineage>
        <taxon>Eukaryota</taxon>
        <taxon>Sar</taxon>
        <taxon>Rhizaria</taxon>
        <taxon>Endomyxa</taxon>
        <taxon>Phytomyxea</taxon>
        <taxon>Plasmodiophorida</taxon>
        <taxon>Plasmodiophoridae</taxon>
        <taxon>Spongospora</taxon>
    </lineage>
</organism>
<dbReference type="EMBL" id="HACM01012318">
    <property type="protein sequence ID" value="CRZ12760.1"/>
    <property type="molecule type" value="Transcribed_RNA"/>
</dbReference>
<feature type="region of interest" description="Disordered" evidence="1">
    <location>
        <begin position="67"/>
        <end position="100"/>
    </location>
</feature>
<reference evidence="2" key="1">
    <citation type="submission" date="2015-04" db="EMBL/GenBank/DDBJ databases">
        <title>The genome sequence of the plant pathogenic Rhizarian Plasmodiophora brassicae reveals insights in its biotrophic life cycle and the origin of chitin synthesis.</title>
        <authorList>
            <person name="Schwelm A."/>
            <person name="Fogelqvist J."/>
            <person name="Knaust A."/>
            <person name="Julke S."/>
            <person name="Lilja T."/>
            <person name="Dhandapani V."/>
            <person name="Bonilla-Rosso G."/>
            <person name="Karlsson M."/>
            <person name="Shevchenko A."/>
            <person name="Choi S.R."/>
            <person name="Kim H.G."/>
            <person name="Park J.Y."/>
            <person name="Lim Y.P."/>
            <person name="Ludwig-Muller J."/>
            <person name="Dixelius C."/>
        </authorList>
    </citation>
    <scope>NUCLEOTIDE SEQUENCE</scope>
    <source>
        <tissue evidence="2">Potato root galls</tissue>
    </source>
</reference>
<sequence length="100" mass="11034">IQSMLAQIASRQLPADVVGGGVRWRFVDAASLCDQGGQQFHRAPVFILSSRIVLELGISDADGSHETVGNNWWNPSSRHSPNSNGYRGRRRTCRQSFPPT</sequence>
<accession>A0A0H5REX5</accession>
<feature type="compositionally biased region" description="Polar residues" evidence="1">
    <location>
        <begin position="67"/>
        <end position="85"/>
    </location>
</feature>
<evidence type="ECO:0000313" key="2">
    <source>
        <dbReference type="EMBL" id="CRZ12760.1"/>
    </source>
</evidence>
<evidence type="ECO:0000256" key="1">
    <source>
        <dbReference type="SAM" id="MobiDB-lite"/>
    </source>
</evidence>
<protein>
    <submittedName>
        <fullName evidence="2">Uncharacterized protein</fullName>
    </submittedName>
</protein>
<name>A0A0H5REX5_9EUKA</name>